<reference evidence="1" key="1">
    <citation type="submission" date="2019-06" db="EMBL/GenBank/DDBJ databases">
        <authorList>
            <person name="Zheng W."/>
        </authorList>
    </citation>
    <scope>NUCLEOTIDE SEQUENCE</scope>
    <source>
        <strain evidence="1">QDHG01</strain>
    </source>
</reference>
<proteinExistence type="predicted"/>
<evidence type="ECO:0000313" key="2">
    <source>
        <dbReference type="Proteomes" id="UP000785679"/>
    </source>
</evidence>
<accession>A0A8J8NLB3</accession>
<comment type="caution">
    <text evidence="1">The sequence shown here is derived from an EMBL/GenBank/DDBJ whole genome shotgun (WGS) entry which is preliminary data.</text>
</comment>
<dbReference type="Proteomes" id="UP000785679">
    <property type="component" value="Unassembled WGS sequence"/>
</dbReference>
<gene>
    <name evidence="1" type="ORF">FGO68_gene10900</name>
</gene>
<name>A0A8J8NLB3_HALGN</name>
<keyword evidence="2" id="KW-1185">Reference proteome</keyword>
<organism evidence="1 2">
    <name type="scientific">Halteria grandinella</name>
    <dbReference type="NCBI Taxonomy" id="5974"/>
    <lineage>
        <taxon>Eukaryota</taxon>
        <taxon>Sar</taxon>
        <taxon>Alveolata</taxon>
        <taxon>Ciliophora</taxon>
        <taxon>Intramacronucleata</taxon>
        <taxon>Spirotrichea</taxon>
        <taxon>Stichotrichia</taxon>
        <taxon>Sporadotrichida</taxon>
        <taxon>Halteriidae</taxon>
        <taxon>Halteria</taxon>
    </lineage>
</organism>
<protein>
    <submittedName>
        <fullName evidence="1">Uncharacterized protein</fullName>
    </submittedName>
</protein>
<evidence type="ECO:0000313" key="1">
    <source>
        <dbReference type="EMBL" id="TNV76210.1"/>
    </source>
</evidence>
<dbReference type="AlphaFoldDB" id="A0A8J8NLB3"/>
<dbReference type="EMBL" id="RRYP01014004">
    <property type="protein sequence ID" value="TNV76210.1"/>
    <property type="molecule type" value="Genomic_DNA"/>
</dbReference>
<sequence length="210" mass="22312">MDCDVAVLRAQRFNEITRSFRRKESCLGKELRHNCAWFLGKDSLLLCGSSGLLATSSGLSTTADLLGELSQFEASVLSADHDLEPVEVSEASSLGPQSDLLGNGGVLPLLLEVDLLSGSLDGGSAGALEDGDLDGGEAETLQGVDGAGEVGVNNFNNHGNLAKVLSEVHVDNSSWLNEVSEHHFFDVTLYQIIMTAKVYSLIAMAREPFS</sequence>